<feature type="domain" description="BD-FAE-like" evidence="3">
    <location>
        <begin position="38"/>
        <end position="233"/>
    </location>
</feature>
<proteinExistence type="predicted"/>
<dbReference type="STRING" id="158441.A0A226DV89"/>
<dbReference type="GO" id="GO:0016787">
    <property type="term" value="F:hydrolase activity"/>
    <property type="evidence" value="ECO:0007669"/>
    <property type="project" value="UniProtKB-KW"/>
</dbReference>
<evidence type="ECO:0000256" key="1">
    <source>
        <dbReference type="ARBA" id="ARBA00022801"/>
    </source>
</evidence>
<dbReference type="SUPFAM" id="SSF53474">
    <property type="entry name" value="alpha/beta-Hydrolases"/>
    <property type="match status" value="1"/>
</dbReference>
<organism evidence="4 5">
    <name type="scientific">Folsomia candida</name>
    <name type="common">Springtail</name>
    <dbReference type="NCBI Taxonomy" id="158441"/>
    <lineage>
        <taxon>Eukaryota</taxon>
        <taxon>Metazoa</taxon>
        <taxon>Ecdysozoa</taxon>
        <taxon>Arthropoda</taxon>
        <taxon>Hexapoda</taxon>
        <taxon>Collembola</taxon>
        <taxon>Entomobryomorpha</taxon>
        <taxon>Isotomoidea</taxon>
        <taxon>Isotomidae</taxon>
        <taxon>Proisotominae</taxon>
        <taxon>Folsomia</taxon>
    </lineage>
</organism>
<evidence type="ECO:0000259" key="3">
    <source>
        <dbReference type="Pfam" id="PF20434"/>
    </source>
</evidence>
<evidence type="ECO:0000313" key="5">
    <source>
        <dbReference type="Proteomes" id="UP000198287"/>
    </source>
</evidence>
<comment type="caution">
    <text evidence="4">The sequence shown here is derived from an EMBL/GenBank/DDBJ whole genome shotgun (WGS) entry which is preliminary data.</text>
</comment>
<dbReference type="Gene3D" id="3.40.50.1820">
    <property type="entry name" value="alpha/beta hydrolase"/>
    <property type="match status" value="1"/>
</dbReference>
<dbReference type="EMBL" id="LNIX01000010">
    <property type="protein sequence ID" value="OXA49129.1"/>
    <property type="molecule type" value="Genomic_DNA"/>
</dbReference>
<name>A0A226DV89_FOLCA</name>
<keyword evidence="2" id="KW-0732">Signal</keyword>
<feature type="chain" id="PRO_5013144234" evidence="2">
    <location>
        <begin position="22"/>
        <end position="273"/>
    </location>
</feature>
<dbReference type="InterPro" id="IPR049492">
    <property type="entry name" value="BD-FAE-like_dom"/>
</dbReference>
<dbReference type="InterPro" id="IPR050300">
    <property type="entry name" value="GDXG_lipolytic_enzyme"/>
</dbReference>
<evidence type="ECO:0000256" key="2">
    <source>
        <dbReference type="SAM" id="SignalP"/>
    </source>
</evidence>
<evidence type="ECO:0000313" key="4">
    <source>
        <dbReference type="EMBL" id="OXA49129.1"/>
    </source>
</evidence>
<reference evidence="4 5" key="1">
    <citation type="submission" date="2015-12" db="EMBL/GenBank/DDBJ databases">
        <title>The genome of Folsomia candida.</title>
        <authorList>
            <person name="Faddeeva A."/>
            <person name="Derks M.F."/>
            <person name="Anvar Y."/>
            <person name="Smit S."/>
            <person name="Van Straalen N."/>
            <person name="Roelofs D."/>
        </authorList>
    </citation>
    <scope>NUCLEOTIDE SEQUENCE [LARGE SCALE GENOMIC DNA]</scope>
    <source>
        <strain evidence="4 5">VU population</strain>
        <tissue evidence="4">Whole body</tissue>
    </source>
</reference>
<dbReference type="PANTHER" id="PTHR48081">
    <property type="entry name" value="AB HYDROLASE SUPERFAMILY PROTEIN C4A8.06C"/>
    <property type="match status" value="1"/>
</dbReference>
<dbReference type="OrthoDB" id="433474at2759"/>
<dbReference type="InterPro" id="IPR029058">
    <property type="entry name" value="AB_hydrolase_fold"/>
</dbReference>
<keyword evidence="1" id="KW-0378">Hydrolase</keyword>
<dbReference type="AlphaFoldDB" id="A0A226DV89"/>
<keyword evidence="5" id="KW-1185">Reference proteome</keyword>
<dbReference type="Proteomes" id="UP000198287">
    <property type="component" value="Unassembled WGS sequence"/>
</dbReference>
<gene>
    <name evidence="4" type="ORF">Fcan01_15817</name>
</gene>
<feature type="signal peptide" evidence="2">
    <location>
        <begin position="1"/>
        <end position="21"/>
    </location>
</feature>
<dbReference type="Pfam" id="PF20434">
    <property type="entry name" value="BD-FAE"/>
    <property type="match status" value="1"/>
</dbReference>
<accession>A0A226DV89</accession>
<sequence>MTIQKYFVIIAAIICLDGMNGQVPIPNLAYGPDPAQVIDVYLPSLDLGRVSKVIILIHGGAWGGGQKADMAAWVPFLQALLPEYCITNMEYRLGTRQSPGFPKQLEDIHLAISFLKSSFTQNVTFALFGASAGAHLSMLYGYSRDSQTKDVRAVVSLVGPGDLTDPGYTENPLLADLFLDLVGPCYYSECPQLYNATSPTVYISRDSTPTLGFYGNVDPLVPISQVPLIRDKLNSFGVINQFTVYLGGHGDWAWEYTQDLLVQTAIFFTMHWV</sequence>
<protein>
    <submittedName>
        <fullName evidence="4">Isoprenylcysteine alpha-carbonyl methylesterase ICME</fullName>
    </submittedName>
</protein>